<comment type="subcellular location">
    <subcellularLocation>
        <location evidence="7">Nucleus</location>
    </subcellularLocation>
</comment>
<evidence type="ECO:0000313" key="13">
    <source>
        <dbReference type="EMBL" id="EKX34586.1"/>
    </source>
</evidence>
<dbReference type="SMART" id="SM00717">
    <property type="entry name" value="SANT"/>
    <property type="match status" value="1"/>
</dbReference>
<dbReference type="STRING" id="905079.L1IE89"/>
<dbReference type="Pfam" id="PF25299">
    <property type="entry name" value="ZZ_ADA2"/>
    <property type="match status" value="1"/>
</dbReference>
<dbReference type="OMA" id="YNGNHRP"/>
<reference evidence="14" key="3">
    <citation type="submission" date="2015-06" db="UniProtKB">
        <authorList>
            <consortium name="EnsemblProtists"/>
        </authorList>
    </citation>
    <scope>IDENTIFICATION</scope>
</reference>
<evidence type="ECO:0000313" key="14">
    <source>
        <dbReference type="EnsemblProtists" id="EKX34586"/>
    </source>
</evidence>
<organism evidence="13">
    <name type="scientific">Guillardia theta (strain CCMP2712)</name>
    <name type="common">Cryptophyte</name>
    <dbReference type="NCBI Taxonomy" id="905079"/>
    <lineage>
        <taxon>Eukaryota</taxon>
        <taxon>Cryptophyceae</taxon>
        <taxon>Pyrenomonadales</taxon>
        <taxon>Geminigeraceae</taxon>
        <taxon>Guillardia</taxon>
    </lineage>
</organism>
<dbReference type="CDD" id="cd02335">
    <property type="entry name" value="ZZ_ADA2"/>
    <property type="match status" value="1"/>
</dbReference>
<dbReference type="Pfam" id="PF00249">
    <property type="entry name" value="Myb_DNA-binding"/>
    <property type="match status" value="1"/>
</dbReference>
<evidence type="ECO:0000256" key="4">
    <source>
        <dbReference type="ARBA" id="ARBA00023015"/>
    </source>
</evidence>
<gene>
    <name evidence="13" type="ORF">GUITHDRAFT_147108</name>
</gene>
<feature type="compositionally biased region" description="Basic and acidic residues" evidence="9">
    <location>
        <begin position="361"/>
        <end position="379"/>
    </location>
</feature>
<dbReference type="GO" id="GO:0006338">
    <property type="term" value="P:chromatin remodeling"/>
    <property type="evidence" value="ECO:0007669"/>
    <property type="project" value="TreeGrafter"/>
</dbReference>
<dbReference type="PROSITE" id="PS50135">
    <property type="entry name" value="ZF_ZZ_2"/>
    <property type="match status" value="1"/>
</dbReference>
<dbReference type="CDD" id="cd00167">
    <property type="entry name" value="SANT"/>
    <property type="match status" value="1"/>
</dbReference>
<evidence type="ECO:0000256" key="5">
    <source>
        <dbReference type="ARBA" id="ARBA00023163"/>
    </source>
</evidence>
<dbReference type="GO" id="GO:0003713">
    <property type="term" value="F:transcription coactivator activity"/>
    <property type="evidence" value="ECO:0007669"/>
    <property type="project" value="InterPro"/>
</dbReference>
<dbReference type="PANTHER" id="PTHR12374">
    <property type="entry name" value="TRANSCRIPTIONAL ADAPTOR 2 ADA2 -RELATED"/>
    <property type="match status" value="1"/>
</dbReference>
<dbReference type="GO" id="GO:0003682">
    <property type="term" value="F:chromatin binding"/>
    <property type="evidence" value="ECO:0007669"/>
    <property type="project" value="TreeGrafter"/>
</dbReference>
<keyword evidence="6 7" id="KW-0539">Nucleus</keyword>
<evidence type="ECO:0000259" key="12">
    <source>
        <dbReference type="PROSITE" id="PS51293"/>
    </source>
</evidence>
<dbReference type="GeneID" id="17291342"/>
<dbReference type="PROSITE" id="PS50090">
    <property type="entry name" value="MYB_LIKE"/>
    <property type="match status" value="1"/>
</dbReference>
<dbReference type="KEGG" id="gtt:GUITHDRAFT_147108"/>
<protein>
    <recommendedName>
        <fullName evidence="7">Transcriptional adapter</fullName>
    </recommendedName>
</protein>
<dbReference type="GO" id="GO:0008270">
    <property type="term" value="F:zinc ion binding"/>
    <property type="evidence" value="ECO:0007669"/>
    <property type="project" value="UniProtKB-KW"/>
</dbReference>
<evidence type="ECO:0000259" key="10">
    <source>
        <dbReference type="PROSITE" id="PS50090"/>
    </source>
</evidence>
<dbReference type="OrthoDB" id="270417at2759"/>
<keyword evidence="15" id="KW-1185">Reference proteome</keyword>
<dbReference type="FunFam" id="1.10.10.60:FF:000110">
    <property type="entry name" value="Transcriptional adapter"/>
    <property type="match status" value="1"/>
</dbReference>
<dbReference type="InterPro" id="IPR043145">
    <property type="entry name" value="Znf_ZZ_sf"/>
</dbReference>
<dbReference type="SUPFAM" id="SSF57850">
    <property type="entry name" value="RING/U-box"/>
    <property type="match status" value="1"/>
</dbReference>
<dbReference type="Gene3D" id="1.10.10.10">
    <property type="entry name" value="Winged helix-like DNA-binding domain superfamily/Winged helix DNA-binding domain"/>
    <property type="match status" value="1"/>
</dbReference>
<dbReference type="PANTHER" id="PTHR12374:SF20">
    <property type="entry name" value="TRANSCRIPTIONAL ADAPTER 2-ALPHA"/>
    <property type="match status" value="1"/>
</dbReference>
<evidence type="ECO:0000256" key="9">
    <source>
        <dbReference type="SAM" id="MobiDB-lite"/>
    </source>
</evidence>
<feature type="domain" description="SANT" evidence="12">
    <location>
        <begin position="100"/>
        <end position="152"/>
    </location>
</feature>
<dbReference type="PROSITE" id="PS51293">
    <property type="entry name" value="SANT"/>
    <property type="match status" value="1"/>
</dbReference>
<dbReference type="PIRSF" id="PIRSF025024">
    <property type="entry name" value="Transcriptional_adaptor_2"/>
    <property type="match status" value="1"/>
</dbReference>
<dbReference type="GO" id="GO:0005634">
    <property type="term" value="C:nucleus"/>
    <property type="evidence" value="ECO:0007669"/>
    <property type="project" value="UniProtKB-SubCell"/>
</dbReference>
<evidence type="ECO:0000256" key="2">
    <source>
        <dbReference type="ARBA" id="ARBA00022771"/>
    </source>
</evidence>
<dbReference type="HOGENOM" id="CLU_018273_3_0_1"/>
<evidence type="ECO:0000256" key="7">
    <source>
        <dbReference type="PIRNR" id="PIRNR025024"/>
    </source>
</evidence>
<evidence type="ECO:0000313" key="15">
    <source>
        <dbReference type="Proteomes" id="UP000011087"/>
    </source>
</evidence>
<keyword evidence="2 8" id="KW-0863">Zinc-finger</keyword>
<proteinExistence type="predicted"/>
<feature type="domain" description="ZZ-type" evidence="11">
    <location>
        <begin position="33"/>
        <end position="98"/>
    </location>
</feature>
<sequence length="498" mass="57728">MDSSRKRKIETRGEAASAQIAEEEQKRKMQAKLGRVHCNYCKRDVSDQMYIKSAVSDDVDLCMECFSVGVEINDVEKTDGKNPHRNDHPYRVMERLDFPLITEDWTAREEVALLEGIETYGLGNWAEVALVVGTKKKIECEFHYYANYINTGSGIPVPDVSRAISKTKFNAKPSKDDYSECIEAAVAGAGKIPGKFTKSEWKKAMLETKNITRESIRYYEGKPAGSDIVGYMPSRNDFDVEWDNDAEMLICDCVFDDKKDTDQDREIKTKVLEIYNWKLEERERRKKFILERGLLDLKKHQSQERRRTKDERELYAQMRVFARFWSQEEHEEYMKGLVLEKRIRKHIELLQSYRKLGMRTEEEVNEYEKKKKEQEEKQGKRGKVSDTIYSTHKTGSQRRSRNDNDEENNESLGPLLLGSSKDKKQLGAFEIKQMPGADYLSLIEKQLCISLRMSPCEYLGLKDAFTREGVRSGYVRKEKAKQLLAARFPGLDASKGLK</sequence>
<reference evidence="13 15" key="1">
    <citation type="journal article" date="2012" name="Nature">
        <title>Algal genomes reveal evolutionary mosaicism and the fate of nucleomorphs.</title>
        <authorList>
            <consortium name="DOE Joint Genome Institute"/>
            <person name="Curtis B.A."/>
            <person name="Tanifuji G."/>
            <person name="Burki F."/>
            <person name="Gruber A."/>
            <person name="Irimia M."/>
            <person name="Maruyama S."/>
            <person name="Arias M.C."/>
            <person name="Ball S.G."/>
            <person name="Gile G.H."/>
            <person name="Hirakawa Y."/>
            <person name="Hopkins J.F."/>
            <person name="Kuo A."/>
            <person name="Rensing S.A."/>
            <person name="Schmutz J."/>
            <person name="Symeonidi A."/>
            <person name="Elias M."/>
            <person name="Eveleigh R.J."/>
            <person name="Herman E.K."/>
            <person name="Klute M.J."/>
            <person name="Nakayama T."/>
            <person name="Obornik M."/>
            <person name="Reyes-Prieto A."/>
            <person name="Armbrust E.V."/>
            <person name="Aves S.J."/>
            <person name="Beiko R.G."/>
            <person name="Coutinho P."/>
            <person name="Dacks J.B."/>
            <person name="Durnford D.G."/>
            <person name="Fast N.M."/>
            <person name="Green B.R."/>
            <person name="Grisdale C.J."/>
            <person name="Hempel F."/>
            <person name="Henrissat B."/>
            <person name="Hoppner M.P."/>
            <person name="Ishida K."/>
            <person name="Kim E."/>
            <person name="Koreny L."/>
            <person name="Kroth P.G."/>
            <person name="Liu Y."/>
            <person name="Malik S.B."/>
            <person name="Maier U.G."/>
            <person name="McRose D."/>
            <person name="Mock T."/>
            <person name="Neilson J.A."/>
            <person name="Onodera N.T."/>
            <person name="Poole A.M."/>
            <person name="Pritham E.J."/>
            <person name="Richards T.A."/>
            <person name="Rocap G."/>
            <person name="Roy S.W."/>
            <person name="Sarai C."/>
            <person name="Schaack S."/>
            <person name="Shirato S."/>
            <person name="Slamovits C.H."/>
            <person name="Spencer D.F."/>
            <person name="Suzuki S."/>
            <person name="Worden A.Z."/>
            <person name="Zauner S."/>
            <person name="Barry K."/>
            <person name="Bell C."/>
            <person name="Bharti A.K."/>
            <person name="Crow J.A."/>
            <person name="Grimwood J."/>
            <person name="Kramer R."/>
            <person name="Lindquist E."/>
            <person name="Lucas S."/>
            <person name="Salamov A."/>
            <person name="McFadden G.I."/>
            <person name="Lane C.E."/>
            <person name="Keeling P.J."/>
            <person name="Gray M.W."/>
            <person name="Grigoriev I.V."/>
            <person name="Archibald J.M."/>
        </authorList>
    </citation>
    <scope>NUCLEOTIDE SEQUENCE</scope>
    <source>
        <strain evidence="13 15">CCMP2712</strain>
    </source>
</reference>
<dbReference type="EMBL" id="JH993106">
    <property type="protein sequence ID" value="EKX34586.1"/>
    <property type="molecule type" value="Genomic_DNA"/>
</dbReference>
<reference evidence="15" key="2">
    <citation type="submission" date="2012-11" db="EMBL/GenBank/DDBJ databases">
        <authorList>
            <person name="Kuo A."/>
            <person name="Curtis B.A."/>
            <person name="Tanifuji G."/>
            <person name="Burki F."/>
            <person name="Gruber A."/>
            <person name="Irimia M."/>
            <person name="Maruyama S."/>
            <person name="Arias M.C."/>
            <person name="Ball S.G."/>
            <person name="Gile G.H."/>
            <person name="Hirakawa Y."/>
            <person name="Hopkins J.F."/>
            <person name="Rensing S.A."/>
            <person name="Schmutz J."/>
            <person name="Symeonidi A."/>
            <person name="Elias M."/>
            <person name="Eveleigh R.J."/>
            <person name="Herman E.K."/>
            <person name="Klute M.J."/>
            <person name="Nakayama T."/>
            <person name="Obornik M."/>
            <person name="Reyes-Prieto A."/>
            <person name="Armbrust E.V."/>
            <person name="Aves S.J."/>
            <person name="Beiko R.G."/>
            <person name="Coutinho P."/>
            <person name="Dacks J.B."/>
            <person name="Durnford D.G."/>
            <person name="Fast N.M."/>
            <person name="Green B.R."/>
            <person name="Grisdale C."/>
            <person name="Hempe F."/>
            <person name="Henrissat B."/>
            <person name="Hoppner M.P."/>
            <person name="Ishida K.-I."/>
            <person name="Kim E."/>
            <person name="Koreny L."/>
            <person name="Kroth P.G."/>
            <person name="Liu Y."/>
            <person name="Malik S.-B."/>
            <person name="Maier U.G."/>
            <person name="McRose D."/>
            <person name="Mock T."/>
            <person name="Neilson J.A."/>
            <person name="Onodera N.T."/>
            <person name="Poole A.M."/>
            <person name="Pritham E.J."/>
            <person name="Richards T.A."/>
            <person name="Rocap G."/>
            <person name="Roy S.W."/>
            <person name="Sarai C."/>
            <person name="Schaack S."/>
            <person name="Shirato S."/>
            <person name="Slamovits C.H."/>
            <person name="Spencer D.F."/>
            <person name="Suzuki S."/>
            <person name="Worden A.Z."/>
            <person name="Zauner S."/>
            <person name="Barry K."/>
            <person name="Bell C."/>
            <person name="Bharti A.K."/>
            <person name="Crow J.A."/>
            <person name="Grimwood J."/>
            <person name="Kramer R."/>
            <person name="Lindquist E."/>
            <person name="Lucas S."/>
            <person name="Salamov A."/>
            <person name="McFadden G.I."/>
            <person name="Lane C.E."/>
            <person name="Keeling P.J."/>
            <person name="Gray M.W."/>
            <person name="Grigoriev I.V."/>
            <person name="Archibald J.M."/>
        </authorList>
    </citation>
    <scope>NUCLEOTIDE SEQUENCE</scope>
    <source>
        <strain evidence="15">CCMP2712</strain>
    </source>
</reference>
<evidence type="ECO:0000259" key="11">
    <source>
        <dbReference type="PROSITE" id="PS50135"/>
    </source>
</evidence>
<dbReference type="InterPro" id="IPR016827">
    <property type="entry name" value="Ada2/TADA2"/>
</dbReference>
<dbReference type="PaxDb" id="55529-EKX34586"/>
<keyword evidence="5 7" id="KW-0804">Transcription</keyword>
<dbReference type="eggNOG" id="KOG0457">
    <property type="taxonomic scope" value="Eukaryota"/>
</dbReference>
<accession>L1IE89</accession>
<dbReference type="AlphaFoldDB" id="L1IE89"/>
<evidence type="ECO:0000256" key="8">
    <source>
        <dbReference type="PROSITE-ProRule" id="PRU00228"/>
    </source>
</evidence>
<dbReference type="InterPro" id="IPR017884">
    <property type="entry name" value="SANT_dom"/>
</dbReference>
<dbReference type="InterPro" id="IPR055141">
    <property type="entry name" value="TADA2A_B-like_dom"/>
</dbReference>
<evidence type="ECO:0000256" key="3">
    <source>
        <dbReference type="ARBA" id="ARBA00022833"/>
    </source>
</evidence>
<dbReference type="InterPro" id="IPR036388">
    <property type="entry name" value="WH-like_DNA-bd_sf"/>
</dbReference>
<dbReference type="Proteomes" id="UP000011087">
    <property type="component" value="Unassembled WGS sequence"/>
</dbReference>
<dbReference type="SUPFAM" id="SSF46689">
    <property type="entry name" value="Homeodomain-like"/>
    <property type="match status" value="2"/>
</dbReference>
<feature type="region of interest" description="Disordered" evidence="9">
    <location>
        <begin position="361"/>
        <end position="419"/>
    </location>
</feature>
<evidence type="ECO:0000256" key="6">
    <source>
        <dbReference type="ARBA" id="ARBA00023242"/>
    </source>
</evidence>
<keyword evidence="3" id="KW-0862">Zinc</keyword>
<dbReference type="EnsemblProtists" id="EKX34586">
    <property type="protein sequence ID" value="EKX34586"/>
    <property type="gene ID" value="GUITHDRAFT_147108"/>
</dbReference>
<feature type="region of interest" description="Disordered" evidence="9">
    <location>
        <begin position="1"/>
        <end position="22"/>
    </location>
</feature>
<evidence type="ECO:0000256" key="1">
    <source>
        <dbReference type="ARBA" id="ARBA00022723"/>
    </source>
</evidence>
<keyword evidence="1" id="KW-0479">Metal-binding</keyword>
<feature type="domain" description="Myb-like" evidence="10">
    <location>
        <begin position="105"/>
        <end position="148"/>
    </location>
</feature>
<dbReference type="InterPro" id="IPR041983">
    <property type="entry name" value="ADA2-like_ZZ"/>
</dbReference>
<dbReference type="SMART" id="SM00291">
    <property type="entry name" value="ZnF_ZZ"/>
    <property type="match status" value="1"/>
</dbReference>
<dbReference type="RefSeq" id="XP_005821566.1">
    <property type="nucleotide sequence ID" value="XM_005821509.1"/>
</dbReference>
<dbReference type="Gene3D" id="1.10.10.60">
    <property type="entry name" value="Homeodomain-like"/>
    <property type="match status" value="1"/>
</dbReference>
<dbReference type="InterPro" id="IPR001005">
    <property type="entry name" value="SANT/Myb"/>
</dbReference>
<dbReference type="GO" id="GO:0006357">
    <property type="term" value="P:regulation of transcription by RNA polymerase II"/>
    <property type="evidence" value="ECO:0007669"/>
    <property type="project" value="InterPro"/>
</dbReference>
<dbReference type="Gene3D" id="3.30.60.90">
    <property type="match status" value="1"/>
</dbReference>
<dbReference type="InterPro" id="IPR000433">
    <property type="entry name" value="Znf_ZZ"/>
</dbReference>
<dbReference type="InterPro" id="IPR009057">
    <property type="entry name" value="Homeodomain-like_sf"/>
</dbReference>
<name>L1IE89_GUITC</name>
<dbReference type="Pfam" id="PF22941">
    <property type="entry name" value="TADA2A-like_3rd"/>
    <property type="match status" value="1"/>
</dbReference>
<keyword evidence="4 7" id="KW-0805">Transcription regulation</keyword>